<sequence>MCDYGATPSENFLHAMVSFTRPIFVALVCLVAFASAQENPKAATQQLDQSVNHHAIISADAIMPAAFRTACYTCSYPCDFGYCCDGAQCCYIGGVGCRCCV</sequence>
<proteinExistence type="predicted"/>
<keyword evidence="3" id="KW-1185">Reference proteome</keyword>
<keyword evidence="1" id="KW-1133">Transmembrane helix</keyword>
<evidence type="ECO:0000313" key="3">
    <source>
        <dbReference type="Proteomes" id="UP000807716"/>
    </source>
</evidence>
<gene>
    <name evidence="2" type="ORF">DFQ27_008151</name>
</gene>
<dbReference type="AlphaFoldDB" id="A0A9P6PUI7"/>
<dbReference type="EMBL" id="JAAAJB010000673">
    <property type="protein sequence ID" value="KAG0252314.1"/>
    <property type="molecule type" value="Genomic_DNA"/>
</dbReference>
<keyword evidence="1" id="KW-0472">Membrane</keyword>
<keyword evidence="1" id="KW-0812">Transmembrane</keyword>
<protein>
    <submittedName>
        <fullName evidence="2">Uncharacterized protein</fullName>
    </submittedName>
</protein>
<dbReference type="Proteomes" id="UP000807716">
    <property type="component" value="Unassembled WGS sequence"/>
</dbReference>
<accession>A0A9P6PUI7</accession>
<evidence type="ECO:0000313" key="2">
    <source>
        <dbReference type="EMBL" id="KAG0252314.1"/>
    </source>
</evidence>
<name>A0A9P6PUI7_9FUNG</name>
<organism evidence="2 3">
    <name type="scientific">Actinomortierella ambigua</name>
    <dbReference type="NCBI Taxonomy" id="1343610"/>
    <lineage>
        <taxon>Eukaryota</taxon>
        <taxon>Fungi</taxon>
        <taxon>Fungi incertae sedis</taxon>
        <taxon>Mucoromycota</taxon>
        <taxon>Mortierellomycotina</taxon>
        <taxon>Mortierellomycetes</taxon>
        <taxon>Mortierellales</taxon>
        <taxon>Mortierellaceae</taxon>
        <taxon>Actinomortierella</taxon>
    </lineage>
</organism>
<evidence type="ECO:0000256" key="1">
    <source>
        <dbReference type="SAM" id="Phobius"/>
    </source>
</evidence>
<feature type="transmembrane region" description="Helical" evidence="1">
    <location>
        <begin position="12"/>
        <end position="34"/>
    </location>
</feature>
<comment type="caution">
    <text evidence="2">The sequence shown here is derived from an EMBL/GenBank/DDBJ whole genome shotgun (WGS) entry which is preliminary data.</text>
</comment>
<reference evidence="2" key="1">
    <citation type="journal article" date="2020" name="Fungal Divers.">
        <title>Resolving the Mortierellaceae phylogeny through synthesis of multi-gene phylogenetics and phylogenomics.</title>
        <authorList>
            <person name="Vandepol N."/>
            <person name="Liber J."/>
            <person name="Desiro A."/>
            <person name="Na H."/>
            <person name="Kennedy M."/>
            <person name="Barry K."/>
            <person name="Grigoriev I.V."/>
            <person name="Miller A.N."/>
            <person name="O'Donnell K."/>
            <person name="Stajich J.E."/>
            <person name="Bonito G."/>
        </authorList>
    </citation>
    <scope>NUCLEOTIDE SEQUENCE</scope>
    <source>
        <strain evidence="2">BC1065</strain>
    </source>
</reference>